<evidence type="ECO:0000313" key="2">
    <source>
        <dbReference type="Proteomes" id="UP000617634"/>
    </source>
</evidence>
<dbReference type="AlphaFoldDB" id="A0A931MMJ1"/>
<comment type="caution">
    <text evidence="1">The sequence shown here is derived from an EMBL/GenBank/DDBJ whole genome shotgun (WGS) entry which is preliminary data.</text>
</comment>
<proteinExistence type="predicted"/>
<organism evidence="1 2">
    <name type="scientific">Novosphingobium aureum</name>
    <dbReference type="NCBI Taxonomy" id="2792964"/>
    <lineage>
        <taxon>Bacteria</taxon>
        <taxon>Pseudomonadati</taxon>
        <taxon>Pseudomonadota</taxon>
        <taxon>Alphaproteobacteria</taxon>
        <taxon>Sphingomonadales</taxon>
        <taxon>Sphingomonadaceae</taxon>
        <taxon>Novosphingobium</taxon>
    </lineage>
</organism>
<name>A0A931MMJ1_9SPHN</name>
<dbReference type="Proteomes" id="UP000617634">
    <property type="component" value="Unassembled WGS sequence"/>
</dbReference>
<accession>A0A931MMJ1</accession>
<protein>
    <submittedName>
        <fullName evidence="1">Uncharacterized protein</fullName>
    </submittedName>
</protein>
<gene>
    <name evidence="1" type="ORF">I5E68_14775</name>
</gene>
<keyword evidence="2" id="KW-1185">Reference proteome</keyword>
<dbReference type="EMBL" id="JADZGI010000002">
    <property type="protein sequence ID" value="MBH0114206.1"/>
    <property type="molecule type" value="Genomic_DNA"/>
</dbReference>
<sequence>MTARAPFKQAEVTKALKGAVAAGMKPRGVSIDHMGRIVVLFSDNLLNELSLGNPWDEEFTQ</sequence>
<dbReference type="RefSeq" id="WP_197165311.1">
    <property type="nucleotide sequence ID" value="NZ_JADZGI010000002.1"/>
</dbReference>
<evidence type="ECO:0000313" key="1">
    <source>
        <dbReference type="EMBL" id="MBH0114206.1"/>
    </source>
</evidence>
<reference evidence="1" key="1">
    <citation type="submission" date="2020-11" db="EMBL/GenBank/DDBJ databases">
        <title>Novosphingobium aureum sp. nov., a marine bacterium isolated from sediment of a salt flat.</title>
        <authorList>
            <person name="Yoo Y."/>
            <person name="Kim J.-J."/>
        </authorList>
    </citation>
    <scope>NUCLEOTIDE SEQUENCE</scope>
    <source>
        <strain evidence="1">YJ-S2-02</strain>
    </source>
</reference>